<proteinExistence type="predicted"/>
<dbReference type="InterPro" id="IPR022755">
    <property type="entry name" value="Znf_C2H2_jaz"/>
</dbReference>
<dbReference type="EMBL" id="JAACJL010000057">
    <property type="protein sequence ID" value="KAF4611856.1"/>
    <property type="molecule type" value="Genomic_DNA"/>
</dbReference>
<evidence type="ECO:0000259" key="8">
    <source>
        <dbReference type="PROSITE" id="PS50157"/>
    </source>
</evidence>
<evidence type="ECO:0000256" key="5">
    <source>
        <dbReference type="ARBA" id="ARBA00022833"/>
    </source>
</evidence>
<evidence type="ECO:0000256" key="1">
    <source>
        <dbReference type="ARBA" id="ARBA00004123"/>
    </source>
</evidence>
<evidence type="ECO:0000256" key="3">
    <source>
        <dbReference type="ARBA" id="ARBA00022737"/>
    </source>
</evidence>
<reference evidence="9 10" key="1">
    <citation type="submission" date="2019-12" db="EMBL/GenBank/DDBJ databases">
        <authorList>
            <person name="Floudas D."/>
            <person name="Bentzer J."/>
            <person name="Ahren D."/>
            <person name="Johansson T."/>
            <person name="Persson P."/>
            <person name="Tunlid A."/>
        </authorList>
    </citation>
    <scope>NUCLEOTIDE SEQUENCE [LARGE SCALE GENOMIC DNA]</scope>
    <source>
        <strain evidence="9 10">CBS 102.39</strain>
    </source>
</reference>
<dbReference type="GO" id="GO:0000978">
    <property type="term" value="F:RNA polymerase II cis-regulatory region sequence-specific DNA binding"/>
    <property type="evidence" value="ECO:0007669"/>
    <property type="project" value="TreeGrafter"/>
</dbReference>
<evidence type="ECO:0000256" key="6">
    <source>
        <dbReference type="ARBA" id="ARBA00023242"/>
    </source>
</evidence>
<evidence type="ECO:0000256" key="2">
    <source>
        <dbReference type="ARBA" id="ARBA00022723"/>
    </source>
</evidence>
<dbReference type="GO" id="GO:0008270">
    <property type="term" value="F:zinc ion binding"/>
    <property type="evidence" value="ECO:0007669"/>
    <property type="project" value="UniProtKB-KW"/>
</dbReference>
<dbReference type="InterPro" id="IPR050527">
    <property type="entry name" value="Snail/Krueppel_Znf"/>
</dbReference>
<dbReference type="PANTHER" id="PTHR24388">
    <property type="entry name" value="ZINC FINGER PROTEIN"/>
    <property type="match status" value="1"/>
</dbReference>
<dbReference type="PROSITE" id="PS00028">
    <property type="entry name" value="ZINC_FINGER_C2H2_1"/>
    <property type="match status" value="2"/>
</dbReference>
<dbReference type="Pfam" id="PF12874">
    <property type="entry name" value="zf-met"/>
    <property type="match status" value="1"/>
</dbReference>
<keyword evidence="4 7" id="KW-0863">Zinc-finger</keyword>
<feature type="domain" description="C2H2-type" evidence="8">
    <location>
        <begin position="104"/>
        <end position="133"/>
    </location>
</feature>
<gene>
    <name evidence="9" type="ORF">D9613_004346</name>
</gene>
<dbReference type="Gene3D" id="3.30.160.60">
    <property type="entry name" value="Classic Zinc Finger"/>
    <property type="match status" value="2"/>
</dbReference>
<evidence type="ECO:0000256" key="4">
    <source>
        <dbReference type="ARBA" id="ARBA00022771"/>
    </source>
</evidence>
<sequence length="289" mass="33323">MNFCPDCGHHFWGNWWNHVEDSNSPDHNPCLDCQEDFASWFGLKEHWVQSPNHDYCQYCDEHFNDDYDLEVHNEQCHPFCARCNKVFKNDHGLSEHRRQSPNHHFCVPCGREFSSANSLEQHLMSSIHREKNVKCPGCDSKFVSHSAMVLHCENGGCRSGVNRNMVNGLVRQYDTGHAITDPSRMIGNGSEETTTYLASEASWNGYKYECYLCHGEFSDLKALNQHLASPKHQQKIYICRGPSCGIQFAALSGLMQHMESQRCDVMKFKIVQNAMDRVFNQVQGRLTYY</sequence>
<dbReference type="SUPFAM" id="SSF57667">
    <property type="entry name" value="beta-beta-alpha zinc fingers"/>
    <property type="match status" value="2"/>
</dbReference>
<dbReference type="GO" id="GO:0000981">
    <property type="term" value="F:DNA-binding transcription factor activity, RNA polymerase II-specific"/>
    <property type="evidence" value="ECO:0007669"/>
    <property type="project" value="TreeGrafter"/>
</dbReference>
<dbReference type="PANTHER" id="PTHR24388:SF54">
    <property type="entry name" value="PROTEIN ESCARGOT"/>
    <property type="match status" value="1"/>
</dbReference>
<dbReference type="GO" id="GO:0005634">
    <property type="term" value="C:nucleus"/>
    <property type="evidence" value="ECO:0007669"/>
    <property type="project" value="UniProtKB-SubCell"/>
</dbReference>
<protein>
    <recommendedName>
        <fullName evidence="8">C2H2-type domain-containing protein</fullName>
    </recommendedName>
</protein>
<organism evidence="9 10">
    <name type="scientific">Agrocybe pediades</name>
    <dbReference type="NCBI Taxonomy" id="84607"/>
    <lineage>
        <taxon>Eukaryota</taxon>
        <taxon>Fungi</taxon>
        <taxon>Dikarya</taxon>
        <taxon>Basidiomycota</taxon>
        <taxon>Agaricomycotina</taxon>
        <taxon>Agaricomycetes</taxon>
        <taxon>Agaricomycetidae</taxon>
        <taxon>Agaricales</taxon>
        <taxon>Agaricineae</taxon>
        <taxon>Strophariaceae</taxon>
        <taxon>Agrocybe</taxon>
    </lineage>
</organism>
<keyword evidence="6" id="KW-0539">Nucleus</keyword>
<dbReference type="AlphaFoldDB" id="A0A8H4QJC4"/>
<keyword evidence="3" id="KW-0677">Repeat</keyword>
<evidence type="ECO:0000313" key="10">
    <source>
        <dbReference type="Proteomes" id="UP000521872"/>
    </source>
</evidence>
<dbReference type="InterPro" id="IPR013087">
    <property type="entry name" value="Znf_C2H2_type"/>
</dbReference>
<comment type="caution">
    <text evidence="9">The sequence shown here is derived from an EMBL/GenBank/DDBJ whole genome shotgun (WGS) entry which is preliminary data.</text>
</comment>
<evidence type="ECO:0000313" key="9">
    <source>
        <dbReference type="EMBL" id="KAF4611856.1"/>
    </source>
</evidence>
<comment type="subcellular location">
    <subcellularLocation>
        <location evidence="1">Nucleus</location>
    </subcellularLocation>
</comment>
<dbReference type="InterPro" id="IPR016130">
    <property type="entry name" value="Tyr_Pase_AS"/>
</dbReference>
<dbReference type="Pfam" id="PF12171">
    <property type="entry name" value="zf-C2H2_jaz"/>
    <property type="match status" value="1"/>
</dbReference>
<keyword evidence="10" id="KW-1185">Reference proteome</keyword>
<dbReference type="PROSITE" id="PS50157">
    <property type="entry name" value="ZINC_FINGER_C2H2_2"/>
    <property type="match status" value="1"/>
</dbReference>
<keyword evidence="5" id="KW-0862">Zinc</keyword>
<dbReference type="SMART" id="SM00355">
    <property type="entry name" value="ZnF_C2H2"/>
    <property type="match status" value="7"/>
</dbReference>
<accession>A0A8H4QJC4</accession>
<keyword evidence="2" id="KW-0479">Metal-binding</keyword>
<dbReference type="PROSITE" id="PS00383">
    <property type="entry name" value="TYR_PHOSPHATASE_1"/>
    <property type="match status" value="1"/>
</dbReference>
<name>A0A8H4QJC4_9AGAR</name>
<dbReference type="InterPro" id="IPR036236">
    <property type="entry name" value="Znf_C2H2_sf"/>
</dbReference>
<evidence type="ECO:0000256" key="7">
    <source>
        <dbReference type="PROSITE-ProRule" id="PRU00042"/>
    </source>
</evidence>
<dbReference type="Proteomes" id="UP000521872">
    <property type="component" value="Unassembled WGS sequence"/>
</dbReference>